<dbReference type="SUPFAM" id="SSF52540">
    <property type="entry name" value="P-loop containing nucleoside triphosphate hydrolases"/>
    <property type="match status" value="1"/>
</dbReference>
<dbReference type="GO" id="GO:0003677">
    <property type="term" value="F:DNA binding"/>
    <property type="evidence" value="ECO:0007669"/>
    <property type="project" value="InterPro"/>
</dbReference>
<dbReference type="AlphaFoldDB" id="A0A8J4ALM5"/>
<dbReference type="PANTHER" id="PTHR47691:SF3">
    <property type="entry name" value="HTH-TYPE TRANSCRIPTIONAL REGULATOR RV0890C-RELATED"/>
    <property type="match status" value="1"/>
</dbReference>
<evidence type="ECO:0000313" key="4">
    <source>
        <dbReference type="Proteomes" id="UP000614996"/>
    </source>
</evidence>
<protein>
    <recommendedName>
        <fullName evidence="2">HTH luxR-type domain-containing protein</fullName>
    </recommendedName>
</protein>
<dbReference type="Gene3D" id="1.10.10.10">
    <property type="entry name" value="Winged helix-like DNA-binding domain superfamily/Winged helix DNA-binding domain"/>
    <property type="match status" value="1"/>
</dbReference>
<dbReference type="PANTHER" id="PTHR47691">
    <property type="entry name" value="REGULATOR-RELATED"/>
    <property type="match status" value="1"/>
</dbReference>
<accession>A0A8J4ALM5</accession>
<dbReference type="GO" id="GO:0006355">
    <property type="term" value="P:regulation of DNA-templated transcription"/>
    <property type="evidence" value="ECO:0007669"/>
    <property type="project" value="InterPro"/>
</dbReference>
<dbReference type="InterPro" id="IPR027417">
    <property type="entry name" value="P-loop_NTPase"/>
</dbReference>
<reference evidence="4" key="1">
    <citation type="journal article" date="2021" name="Int. J. Syst. Evol. Microbiol.">
        <title>Actinocatenispora comari sp. nov., an endophytic actinomycete isolated from aerial parts of Comarum salesowianum.</title>
        <authorList>
            <person name="Oyunbileg N."/>
            <person name="Iizaka Y."/>
            <person name="Hamada M."/>
            <person name="Davaapurev B.O."/>
            <person name="Fukumoto A."/>
            <person name="Tsetseg B."/>
            <person name="Kato F."/>
            <person name="Tamura T."/>
            <person name="Batkhuu J."/>
            <person name="Anzai Y."/>
        </authorList>
    </citation>
    <scope>NUCLEOTIDE SEQUENCE [LARGE SCALE GENOMIC DNA]</scope>
    <source>
        <strain evidence="4">NUM-2625</strain>
    </source>
</reference>
<sequence>MSDLDRSVDLPLDYGPLIGRSTEEQAAVTLLSRSRLISLTGTGGVGKTRLAIRVASRVAESMPGGAWLVELAALPPHTTVDQLWTSIARGIHLFNHQSGPDVVARHLDGPSALLVLDNCEHLLAPVREAVSALLAAAPNVRILATSRQPLHLPEAGEHVLDLSPLASDDAVHAFLAYARTIRSSSPGAADAETSHPGPQGATGLDPRQVSRLVEAVDRLPVALELTSRWVETMGLDELIAAVTADPWQTVVDLEAGNGRHGTLRRVYDWSWELCSDEERLAWQWISVFPRATEQPTIVEVCAASGLDRMAIARAVAGLRDKRILAADLDHTGTPRLGLLATARAYGAEHLDASGHAPSARAAYRTYYHTMLAHAADTSPTPDELANLRGVDAQLDHIKTAIDYAIADADLPAARTLVIDLTRTRAAFLCGWLGDARAIADRVIDAAGPDTVATSDEALQLAAVMAADAWITLSQGSPERARSLIADCHQLHKQWELEPSPPLQFAEGAVLALTQPEPVPRAVELLTAARHAFAGDPALLGDRLMVTMVWSMAISVNDAPRAEEASATFLAEAHAAGAPWTESWAEWDTTLAAFVDGRYDEANRRCRRALILMSSIGDVWGLTWALLLAAAICAASIDPTHPDKRQAKRAAWLAAAAQRRRDDIGVRLDGLAPLESLHTEILDRAAEVLDQRTFDRAVAEGHRRHHHAVQYALNDRLPRRPSPTDTLTRRQQEVAHLMLPDPTGHRRSDRDIAAELGIGIRTVETHVGNVLRVCGLQKRTELQPHHLNPTPHPTRNRTNSPGQGPAPDAGS</sequence>
<name>A0A8J4ALM5_9ACTN</name>
<evidence type="ECO:0000313" key="3">
    <source>
        <dbReference type="EMBL" id="GIL32067.1"/>
    </source>
</evidence>
<dbReference type="Proteomes" id="UP000614996">
    <property type="component" value="Unassembled WGS sequence"/>
</dbReference>
<proteinExistence type="predicted"/>
<dbReference type="EMBL" id="BOPO01000151">
    <property type="protein sequence ID" value="GIL32067.1"/>
    <property type="molecule type" value="Genomic_DNA"/>
</dbReference>
<evidence type="ECO:0000259" key="2">
    <source>
        <dbReference type="SMART" id="SM00421"/>
    </source>
</evidence>
<dbReference type="Gene3D" id="3.40.50.300">
    <property type="entry name" value="P-loop containing nucleotide triphosphate hydrolases"/>
    <property type="match status" value="1"/>
</dbReference>
<gene>
    <name evidence="3" type="ORF">NUM_73210</name>
</gene>
<dbReference type="CDD" id="cd06170">
    <property type="entry name" value="LuxR_C_like"/>
    <property type="match status" value="1"/>
</dbReference>
<dbReference type="SUPFAM" id="SSF46894">
    <property type="entry name" value="C-terminal effector domain of the bipartite response regulators"/>
    <property type="match status" value="1"/>
</dbReference>
<dbReference type="InterPro" id="IPR000792">
    <property type="entry name" value="Tscrpt_reg_LuxR_C"/>
</dbReference>
<feature type="domain" description="HTH luxR-type" evidence="2">
    <location>
        <begin position="723"/>
        <end position="785"/>
    </location>
</feature>
<organism evidence="3 4">
    <name type="scientific">Actinocatenispora comari</name>
    <dbReference type="NCBI Taxonomy" id="2807577"/>
    <lineage>
        <taxon>Bacteria</taxon>
        <taxon>Bacillati</taxon>
        <taxon>Actinomycetota</taxon>
        <taxon>Actinomycetes</taxon>
        <taxon>Micromonosporales</taxon>
        <taxon>Micromonosporaceae</taxon>
        <taxon>Actinocatenispora</taxon>
    </lineage>
</organism>
<feature type="region of interest" description="Disordered" evidence="1">
    <location>
        <begin position="186"/>
        <end position="205"/>
    </location>
</feature>
<dbReference type="SMART" id="SM00421">
    <property type="entry name" value="HTH_LUXR"/>
    <property type="match status" value="1"/>
</dbReference>
<dbReference type="InterPro" id="IPR016032">
    <property type="entry name" value="Sig_transdc_resp-reg_C-effctor"/>
</dbReference>
<evidence type="ECO:0000256" key="1">
    <source>
        <dbReference type="SAM" id="MobiDB-lite"/>
    </source>
</evidence>
<dbReference type="RefSeq" id="WP_207129597.1">
    <property type="nucleotide sequence ID" value="NZ_BOPO01000151.1"/>
</dbReference>
<comment type="caution">
    <text evidence="3">The sequence shown here is derived from an EMBL/GenBank/DDBJ whole genome shotgun (WGS) entry which is preliminary data.</text>
</comment>
<feature type="region of interest" description="Disordered" evidence="1">
    <location>
        <begin position="780"/>
        <end position="810"/>
    </location>
</feature>
<dbReference type="InterPro" id="IPR036388">
    <property type="entry name" value="WH-like_DNA-bd_sf"/>
</dbReference>
<keyword evidence="4" id="KW-1185">Reference proteome</keyword>